<proteinExistence type="predicted"/>
<dbReference type="KEGG" id="vgu:HYG85_15755"/>
<protein>
    <submittedName>
        <fullName evidence="2">Uncharacterized protein</fullName>
    </submittedName>
</protein>
<keyword evidence="1" id="KW-0472">Membrane</keyword>
<sequence>MKNKSSTPFILYVVGITVMALSVLIAIKSYIAFNGLVSEDTKILHGLYIVGIGIMLGILFIAFAELLINVKQINQKLSLLTYDTNNQKDQARG</sequence>
<reference evidence="2 3" key="1">
    <citation type="submission" date="2020-07" db="EMBL/GenBank/DDBJ databases">
        <title>Vallitalea guaymasensis genome.</title>
        <authorList>
            <person name="Postec A."/>
        </authorList>
    </citation>
    <scope>NUCLEOTIDE SEQUENCE [LARGE SCALE GENOMIC DNA]</scope>
    <source>
        <strain evidence="2 3">Ra1766G1</strain>
    </source>
</reference>
<evidence type="ECO:0000313" key="2">
    <source>
        <dbReference type="EMBL" id="QUH30280.1"/>
    </source>
</evidence>
<organism evidence="2 3">
    <name type="scientific">Vallitalea guaymasensis</name>
    <dbReference type="NCBI Taxonomy" id="1185412"/>
    <lineage>
        <taxon>Bacteria</taxon>
        <taxon>Bacillati</taxon>
        <taxon>Bacillota</taxon>
        <taxon>Clostridia</taxon>
        <taxon>Lachnospirales</taxon>
        <taxon>Vallitaleaceae</taxon>
        <taxon>Vallitalea</taxon>
    </lineage>
</organism>
<feature type="transmembrane region" description="Helical" evidence="1">
    <location>
        <begin position="43"/>
        <end position="68"/>
    </location>
</feature>
<dbReference type="EMBL" id="CP058561">
    <property type="protein sequence ID" value="QUH30280.1"/>
    <property type="molecule type" value="Genomic_DNA"/>
</dbReference>
<accession>A0A8J8SDA7</accession>
<dbReference type="RefSeq" id="WP_212690458.1">
    <property type="nucleotide sequence ID" value="NZ_CP058561.1"/>
</dbReference>
<keyword evidence="1" id="KW-1133">Transmembrane helix</keyword>
<evidence type="ECO:0000256" key="1">
    <source>
        <dbReference type="SAM" id="Phobius"/>
    </source>
</evidence>
<dbReference type="Proteomes" id="UP000677305">
    <property type="component" value="Chromosome"/>
</dbReference>
<feature type="transmembrane region" description="Helical" evidence="1">
    <location>
        <begin position="9"/>
        <end position="31"/>
    </location>
</feature>
<gene>
    <name evidence="2" type="ORF">HYG85_15755</name>
</gene>
<name>A0A8J8SDA7_9FIRM</name>
<keyword evidence="1" id="KW-0812">Transmembrane</keyword>
<evidence type="ECO:0000313" key="3">
    <source>
        <dbReference type="Proteomes" id="UP000677305"/>
    </source>
</evidence>
<dbReference type="AlphaFoldDB" id="A0A8J8SDA7"/>
<keyword evidence="3" id="KW-1185">Reference proteome</keyword>